<dbReference type="EMBL" id="LCNO01000004">
    <property type="protein sequence ID" value="KKU58297.1"/>
    <property type="molecule type" value="Genomic_DNA"/>
</dbReference>
<evidence type="ECO:0000313" key="2">
    <source>
        <dbReference type="EMBL" id="KKU58297.1"/>
    </source>
</evidence>
<evidence type="ECO:0000259" key="1">
    <source>
        <dbReference type="Pfam" id="PF12705"/>
    </source>
</evidence>
<dbReference type="InterPro" id="IPR011604">
    <property type="entry name" value="PDDEXK-like_dom_sf"/>
</dbReference>
<dbReference type="Proteomes" id="UP000034307">
    <property type="component" value="Unassembled WGS sequence"/>
</dbReference>
<dbReference type="STRING" id="1618358.UX80_C0004G0048"/>
<dbReference type="InterPro" id="IPR038726">
    <property type="entry name" value="PDDEXK_AddAB-type"/>
</dbReference>
<dbReference type="Pfam" id="PF12705">
    <property type="entry name" value="PDDEXK_1"/>
    <property type="match status" value="1"/>
</dbReference>
<accession>A0A0G1RMH7</accession>
<dbReference type="Gene3D" id="3.90.320.10">
    <property type="match status" value="1"/>
</dbReference>
<feature type="domain" description="PD-(D/E)XK endonuclease-like" evidence="1">
    <location>
        <begin position="11"/>
        <end position="249"/>
    </location>
</feature>
<gene>
    <name evidence="2" type="ORF">UX80_C0004G0048</name>
</gene>
<protein>
    <recommendedName>
        <fullName evidence="1">PD-(D/E)XK endonuclease-like domain-containing protein</fullName>
    </recommendedName>
</protein>
<sequence length="275" mass="31003">MSKDKFTAVWVSHSSIGDYLKCPRGYYLKNVYKNPKTNKKMSIMSPALALGQTVHEVVESLSVLPVEERLKIPLLDKYNQAWAKVAGEKGGFKDVAQEQDIKARGVAMLDRITQNPGPILKKAVKIRQDLPYFWLSDEDNIILCGKIDWLEYLPETDSVSILDFKTGKYDEDPDSLQLPIYLQLVSHCQDRIVTGAAYWYLDRDKSPKSVALPDPSESYKKILAAAKRVALARKLNHFQCPKIDGCRDCRDLELAAAGKAKFVGTNDFGQEVYVI</sequence>
<proteinExistence type="predicted"/>
<name>A0A0G1RMH7_9BACT</name>
<comment type="caution">
    <text evidence="2">The sequence shown here is derived from an EMBL/GenBank/DDBJ whole genome shotgun (WGS) entry which is preliminary data.</text>
</comment>
<reference evidence="2 3" key="1">
    <citation type="journal article" date="2015" name="Nature">
        <title>rRNA introns, odd ribosomes, and small enigmatic genomes across a large radiation of phyla.</title>
        <authorList>
            <person name="Brown C.T."/>
            <person name="Hug L.A."/>
            <person name="Thomas B.C."/>
            <person name="Sharon I."/>
            <person name="Castelle C.J."/>
            <person name="Singh A."/>
            <person name="Wilkins M.J."/>
            <person name="Williams K.H."/>
            <person name="Banfield J.F."/>
        </authorList>
    </citation>
    <scope>NUCLEOTIDE SEQUENCE [LARGE SCALE GENOMIC DNA]</scope>
</reference>
<dbReference type="AlphaFoldDB" id="A0A0G1RMH7"/>
<organism evidence="2 3">
    <name type="scientific">Candidatus Amesbacteria bacterium GW2011_GWA2_47_11b</name>
    <dbReference type="NCBI Taxonomy" id="1618358"/>
    <lineage>
        <taxon>Bacteria</taxon>
        <taxon>Candidatus Amesiibacteriota</taxon>
    </lineage>
</organism>
<evidence type="ECO:0000313" key="3">
    <source>
        <dbReference type="Proteomes" id="UP000034307"/>
    </source>
</evidence>